<accession>A0AAV0W8J4</accession>
<organism evidence="1 2">
    <name type="scientific">Macrosiphum euphorbiae</name>
    <name type="common">potato aphid</name>
    <dbReference type="NCBI Taxonomy" id="13131"/>
    <lineage>
        <taxon>Eukaryota</taxon>
        <taxon>Metazoa</taxon>
        <taxon>Ecdysozoa</taxon>
        <taxon>Arthropoda</taxon>
        <taxon>Hexapoda</taxon>
        <taxon>Insecta</taxon>
        <taxon>Pterygota</taxon>
        <taxon>Neoptera</taxon>
        <taxon>Paraneoptera</taxon>
        <taxon>Hemiptera</taxon>
        <taxon>Sternorrhyncha</taxon>
        <taxon>Aphidomorpha</taxon>
        <taxon>Aphidoidea</taxon>
        <taxon>Aphididae</taxon>
        <taxon>Macrosiphini</taxon>
        <taxon>Macrosiphum</taxon>
    </lineage>
</organism>
<keyword evidence="2" id="KW-1185">Reference proteome</keyword>
<dbReference type="Proteomes" id="UP001160148">
    <property type="component" value="Unassembled WGS sequence"/>
</dbReference>
<name>A0AAV0W8J4_9HEMI</name>
<sequence>MNTDIACAILDNISTMPPWLIILPRYSELIHLVKYKYNRLPAWILIQRNQSEIISSERTHVIPRTREEQTAVISHNSYAVEYSRFGNWQHVATRTW</sequence>
<comment type="caution">
    <text evidence="1">The sequence shown here is derived from an EMBL/GenBank/DDBJ whole genome shotgun (WGS) entry which is preliminary data.</text>
</comment>
<evidence type="ECO:0000313" key="1">
    <source>
        <dbReference type="EMBL" id="CAI6352215.1"/>
    </source>
</evidence>
<proteinExistence type="predicted"/>
<dbReference type="AlphaFoldDB" id="A0AAV0W8J4"/>
<protein>
    <submittedName>
        <fullName evidence="1">Uncharacterized protein</fullName>
    </submittedName>
</protein>
<dbReference type="EMBL" id="CARXXK010000001">
    <property type="protein sequence ID" value="CAI6352215.1"/>
    <property type="molecule type" value="Genomic_DNA"/>
</dbReference>
<gene>
    <name evidence="1" type="ORF">MEUPH1_LOCUS8487</name>
</gene>
<reference evidence="1 2" key="1">
    <citation type="submission" date="2023-01" db="EMBL/GenBank/DDBJ databases">
        <authorList>
            <person name="Whitehead M."/>
        </authorList>
    </citation>
    <scope>NUCLEOTIDE SEQUENCE [LARGE SCALE GENOMIC DNA]</scope>
</reference>
<evidence type="ECO:0000313" key="2">
    <source>
        <dbReference type="Proteomes" id="UP001160148"/>
    </source>
</evidence>